<dbReference type="AlphaFoldDB" id="A0A410FV10"/>
<evidence type="ECO:0000313" key="2">
    <source>
        <dbReference type="EMBL" id="QAA76919.1"/>
    </source>
</evidence>
<evidence type="ECO:0000256" key="1">
    <source>
        <dbReference type="SAM" id="MobiDB-lite"/>
    </source>
</evidence>
<dbReference type="KEGG" id="bih:BIP78_1153"/>
<dbReference type="Proteomes" id="UP000287233">
    <property type="component" value="Chromosome"/>
</dbReference>
<proteinExistence type="predicted"/>
<gene>
    <name evidence="2" type="ORF">BIP78_1153</name>
</gene>
<accession>A0A410FV10</accession>
<sequence length="37" mass="4119">MSRSLAIEEKTSLMKPTETGSWRADAGRPELGEEVVR</sequence>
<feature type="compositionally biased region" description="Basic and acidic residues" evidence="1">
    <location>
        <begin position="1"/>
        <end position="12"/>
    </location>
</feature>
<dbReference type="EMBL" id="CP034928">
    <property type="protein sequence ID" value="QAA76919.1"/>
    <property type="molecule type" value="Genomic_DNA"/>
</dbReference>
<evidence type="ECO:0000313" key="3">
    <source>
        <dbReference type="Proteomes" id="UP000287233"/>
    </source>
</evidence>
<name>A0A410FV10_BIPS1</name>
<reference evidence="3" key="1">
    <citation type="submission" date="2018-12" db="EMBL/GenBank/DDBJ databases">
        <title>Complete genome sequence of an uncultured bacterium of the candidate phylum Bipolaricaulota.</title>
        <authorList>
            <person name="Kadnikov V.V."/>
            <person name="Mardanov A.V."/>
            <person name="Beletsky A.V."/>
            <person name="Frank Y.A."/>
            <person name="Karnachuk O.V."/>
            <person name="Ravin N.V."/>
        </authorList>
    </citation>
    <scope>NUCLEOTIDE SEQUENCE [LARGE SCALE GENOMIC DNA]</scope>
</reference>
<protein>
    <submittedName>
        <fullName evidence="2">Uncharacterized protein</fullName>
    </submittedName>
</protein>
<feature type="region of interest" description="Disordered" evidence="1">
    <location>
        <begin position="1"/>
        <end position="37"/>
    </location>
</feature>
<feature type="compositionally biased region" description="Basic and acidic residues" evidence="1">
    <location>
        <begin position="25"/>
        <end position="37"/>
    </location>
</feature>
<organism evidence="2 3">
    <name type="scientific">Bipolaricaulis sibiricus</name>
    <dbReference type="NCBI Taxonomy" id="2501609"/>
    <lineage>
        <taxon>Bacteria</taxon>
        <taxon>Candidatus Bipolaricaulota</taxon>
        <taxon>Candidatus Bipolaricaulia</taxon>
        <taxon>Candidatus Bipolaricaulales</taxon>
        <taxon>Candidatus Bipolaricaulaceae</taxon>
        <taxon>Candidatus Bipolaricaulis</taxon>
    </lineage>
</organism>